<proteinExistence type="predicted"/>
<sequence length="194" mass="21229">MTTAEDFRTRILAAARLCYIEQPRSERMHSLIAERAGVSRPTVYKYLGDQDAIKRALMRAEAMDYLVALQPAFARRLPLREHFRELVVFTVSYFRANALFRAMLEAAPEELARSLTVDLAPVLAEGTGLAAPLLHAIHPATAASPVPMELVLEWGVRISLSLATTPSPHHDLDTPEAIAAHVDALFAIAGPPPG</sequence>
<dbReference type="InterPro" id="IPR001647">
    <property type="entry name" value="HTH_TetR"/>
</dbReference>
<keyword evidence="5" id="KW-1185">Reference proteome</keyword>
<feature type="domain" description="HTH tetR-type" evidence="3">
    <location>
        <begin position="5"/>
        <end position="65"/>
    </location>
</feature>
<name>A0ABW6PHZ0_9NOCA</name>
<dbReference type="Proteomes" id="UP001601444">
    <property type="component" value="Unassembled WGS sequence"/>
</dbReference>
<reference evidence="4 5" key="1">
    <citation type="submission" date="2024-10" db="EMBL/GenBank/DDBJ databases">
        <title>The Natural Products Discovery Center: Release of the First 8490 Sequenced Strains for Exploring Actinobacteria Biosynthetic Diversity.</title>
        <authorList>
            <person name="Kalkreuter E."/>
            <person name="Kautsar S.A."/>
            <person name="Yang D."/>
            <person name="Bader C.D."/>
            <person name="Teijaro C.N."/>
            <person name="Fluegel L."/>
            <person name="Davis C.M."/>
            <person name="Simpson J.R."/>
            <person name="Lauterbach L."/>
            <person name="Steele A.D."/>
            <person name="Gui C."/>
            <person name="Meng S."/>
            <person name="Li G."/>
            <person name="Viehrig K."/>
            <person name="Ye F."/>
            <person name="Su P."/>
            <person name="Kiefer A.F."/>
            <person name="Nichols A."/>
            <person name="Cepeda A.J."/>
            <person name="Yan W."/>
            <person name="Fan B."/>
            <person name="Jiang Y."/>
            <person name="Adhikari A."/>
            <person name="Zheng C.-J."/>
            <person name="Schuster L."/>
            <person name="Cowan T.M."/>
            <person name="Smanski M.J."/>
            <person name="Chevrette M.G."/>
            <person name="De Carvalho L.P.S."/>
            <person name="Shen B."/>
        </authorList>
    </citation>
    <scope>NUCLEOTIDE SEQUENCE [LARGE SCALE GENOMIC DNA]</scope>
    <source>
        <strain evidence="4 5">NPDC004045</strain>
    </source>
</reference>
<protein>
    <submittedName>
        <fullName evidence="4">TetR/AcrR family transcriptional regulator</fullName>
    </submittedName>
</protein>
<evidence type="ECO:0000313" key="5">
    <source>
        <dbReference type="Proteomes" id="UP001601444"/>
    </source>
</evidence>
<dbReference type="SUPFAM" id="SSF46689">
    <property type="entry name" value="Homeodomain-like"/>
    <property type="match status" value="1"/>
</dbReference>
<organism evidence="4 5">
    <name type="scientific">Nocardia thailandica</name>
    <dbReference type="NCBI Taxonomy" id="257275"/>
    <lineage>
        <taxon>Bacteria</taxon>
        <taxon>Bacillati</taxon>
        <taxon>Actinomycetota</taxon>
        <taxon>Actinomycetes</taxon>
        <taxon>Mycobacteriales</taxon>
        <taxon>Nocardiaceae</taxon>
        <taxon>Nocardia</taxon>
    </lineage>
</organism>
<evidence type="ECO:0000259" key="3">
    <source>
        <dbReference type="PROSITE" id="PS50977"/>
    </source>
</evidence>
<accession>A0ABW6PHZ0</accession>
<evidence type="ECO:0000256" key="2">
    <source>
        <dbReference type="PROSITE-ProRule" id="PRU00335"/>
    </source>
</evidence>
<dbReference type="Gene3D" id="1.10.357.10">
    <property type="entry name" value="Tetracycline Repressor, domain 2"/>
    <property type="match status" value="1"/>
</dbReference>
<dbReference type="RefSeq" id="WP_387699042.1">
    <property type="nucleotide sequence ID" value="NZ_JBIAMX010000002.1"/>
</dbReference>
<evidence type="ECO:0000313" key="4">
    <source>
        <dbReference type="EMBL" id="MFF0542014.1"/>
    </source>
</evidence>
<gene>
    <name evidence="4" type="ORF">ACFYTF_04180</name>
</gene>
<comment type="caution">
    <text evidence="4">The sequence shown here is derived from an EMBL/GenBank/DDBJ whole genome shotgun (WGS) entry which is preliminary data.</text>
</comment>
<dbReference type="InterPro" id="IPR009057">
    <property type="entry name" value="Homeodomain-like_sf"/>
</dbReference>
<dbReference type="PROSITE" id="PS50977">
    <property type="entry name" value="HTH_TETR_2"/>
    <property type="match status" value="1"/>
</dbReference>
<feature type="DNA-binding region" description="H-T-H motif" evidence="2">
    <location>
        <begin position="28"/>
        <end position="47"/>
    </location>
</feature>
<keyword evidence="1 2" id="KW-0238">DNA-binding</keyword>
<evidence type="ECO:0000256" key="1">
    <source>
        <dbReference type="ARBA" id="ARBA00023125"/>
    </source>
</evidence>
<dbReference type="EMBL" id="JBIAMX010000002">
    <property type="protein sequence ID" value="MFF0542014.1"/>
    <property type="molecule type" value="Genomic_DNA"/>
</dbReference>